<dbReference type="GeneID" id="9092202"/>
<dbReference type="InterPro" id="IPR011043">
    <property type="entry name" value="Gal_Oxase/kelch_b-propeller"/>
</dbReference>
<evidence type="ECO:0000313" key="7">
    <source>
        <dbReference type="Proteomes" id="UP000002059"/>
    </source>
</evidence>
<dbReference type="Proteomes" id="UP000002059">
    <property type="component" value="Partially assembled WGS sequence"/>
</dbReference>
<feature type="compositionally biased region" description="Low complexity" evidence="3">
    <location>
        <begin position="650"/>
        <end position="663"/>
    </location>
</feature>
<gene>
    <name evidence="6" type="ORF">PAAG_09090</name>
</gene>
<dbReference type="KEGG" id="pbl:PAAG_09090"/>
<accession>C1HEA6</accession>
<organism evidence="6 7">
    <name type="scientific">Paracoccidioides lutzii (strain ATCC MYA-826 / Pb01)</name>
    <name type="common">Paracoccidioides brasiliensis</name>
    <dbReference type="NCBI Taxonomy" id="502779"/>
    <lineage>
        <taxon>Eukaryota</taxon>
        <taxon>Fungi</taxon>
        <taxon>Dikarya</taxon>
        <taxon>Ascomycota</taxon>
        <taxon>Pezizomycotina</taxon>
        <taxon>Eurotiomycetes</taxon>
        <taxon>Eurotiomycetidae</taxon>
        <taxon>Onygenales</taxon>
        <taxon>Ajellomycetaceae</taxon>
        <taxon>Paracoccidioides</taxon>
    </lineage>
</organism>
<dbReference type="PANTHER" id="PTHR46228:SF2">
    <property type="entry name" value="KELCH REPEAT PROTEIN (AFU_ORTHOLOGUE AFUA_4G14350)"/>
    <property type="match status" value="1"/>
</dbReference>
<feature type="transmembrane region" description="Helical" evidence="4">
    <location>
        <begin position="504"/>
        <end position="528"/>
    </location>
</feature>
<evidence type="ECO:0008006" key="8">
    <source>
        <dbReference type="Google" id="ProtNLM"/>
    </source>
</evidence>
<dbReference type="RefSeq" id="XP_002788988.1">
    <property type="nucleotide sequence ID" value="XM_002788942.1"/>
</dbReference>
<sequence length="723" mass="79154">MALFFVAAVSILLGLLKGVASQTFQNQVNYSICAWYHFRANLIRDKIYLDGGVSWGRRGFTDGTYGAPDAAPDPRGQTFLLNLAAPFDTANTNLTGLFDRLPTTNNFAPPVIHGTMLANDNKFYLYGGLPKLSDFLSTPDKGRILSYERDQYGPPATSWTPGFLFEDLKNITPFVSNGAGISVPSENKAFYFSGIRGTNWGEIGTTGPPPNVTANSLITVDMSIMRAPIWDNSTLFDSIPGRVNAELVWIPVSVSGLLIAVGGVIYPVDVLHGLTESQQQENNRTAPGFMRSVPVYDIDTRKWYMQDTTGDHPPQLSQFCSIVAAAQDGSSYNIYIYGGYSGNSRLDIPIDDVYILSVPSFTWIHAYDGRRKRGRYGHKCIKPHPDKMFVLGGRDDLSPTSCLDPIQVFNLNTLKFQNTYHPSELREYEIPDLVTAKIGGNAKGGASTVEPSSWADDSLRDLFRTKYTKSIKTYYPYAVQNASGRNPAPSPENYGDGGNGLPKWVAPVLGVVLGLIFVTGLAVLWLLWRRRRDRTYATSEGATSDNRKRIMGWMYGIGFPAQKTNMTTASTEIGINDKHTSASGISEAGDLFTSSHQQSGVVHSDPNAQEADGIQVHEMHAGHIFAPLELPTEYNVAPASYHTQEGSDNPTFTSPVSPESSSPQPNPTYLPSQPIHGRNHSSLSSTGFHVSLSNALITEERSSPRRGYVSGFTEDLPSPESEP</sequence>
<evidence type="ECO:0000256" key="5">
    <source>
        <dbReference type="SAM" id="SignalP"/>
    </source>
</evidence>
<feature type="region of interest" description="Disordered" evidence="3">
    <location>
        <begin position="640"/>
        <end position="686"/>
    </location>
</feature>
<dbReference type="VEuPathDB" id="FungiDB:PAAG_09090"/>
<evidence type="ECO:0000256" key="2">
    <source>
        <dbReference type="ARBA" id="ARBA00022737"/>
    </source>
</evidence>
<feature type="region of interest" description="Disordered" evidence="3">
    <location>
        <begin position="698"/>
        <end position="723"/>
    </location>
</feature>
<name>C1HEA6_PARBA</name>
<dbReference type="EMBL" id="KN294073">
    <property type="protein sequence ID" value="EEH41386.1"/>
    <property type="molecule type" value="Genomic_DNA"/>
</dbReference>
<proteinExistence type="predicted"/>
<dbReference type="OMA" id="GRFQNTY"/>
<dbReference type="eggNOG" id="ENOG502SIX7">
    <property type="taxonomic scope" value="Eukaryota"/>
</dbReference>
<evidence type="ECO:0000256" key="3">
    <source>
        <dbReference type="SAM" id="MobiDB-lite"/>
    </source>
</evidence>
<dbReference type="Pfam" id="PF24681">
    <property type="entry name" value="Kelch_KLHDC2_KLHL20_DRC7"/>
    <property type="match status" value="1"/>
</dbReference>
<evidence type="ECO:0000313" key="6">
    <source>
        <dbReference type="EMBL" id="EEH41386.1"/>
    </source>
</evidence>
<keyword evidence="5" id="KW-0732">Signal</keyword>
<keyword evidence="2" id="KW-0677">Repeat</keyword>
<evidence type="ECO:0000256" key="4">
    <source>
        <dbReference type="SAM" id="Phobius"/>
    </source>
</evidence>
<dbReference type="OrthoDB" id="540004at2759"/>
<feature type="chain" id="PRO_5002908950" description="Kelch repeat protein" evidence="5">
    <location>
        <begin position="22"/>
        <end position="723"/>
    </location>
</feature>
<dbReference type="SUPFAM" id="SSF50965">
    <property type="entry name" value="Galactose oxidase, central domain"/>
    <property type="match status" value="1"/>
</dbReference>
<evidence type="ECO:0000256" key="1">
    <source>
        <dbReference type="ARBA" id="ARBA00022441"/>
    </source>
</evidence>
<keyword evidence="4" id="KW-0812">Transmembrane</keyword>
<feature type="signal peptide" evidence="5">
    <location>
        <begin position="1"/>
        <end position="21"/>
    </location>
</feature>
<protein>
    <recommendedName>
        <fullName evidence="8">Kelch repeat protein</fullName>
    </recommendedName>
</protein>
<keyword evidence="7" id="KW-1185">Reference proteome</keyword>
<dbReference type="HOGENOM" id="CLU_012508_1_1_1"/>
<dbReference type="AlphaFoldDB" id="C1HEA6"/>
<keyword evidence="4" id="KW-0472">Membrane</keyword>
<keyword evidence="1" id="KW-0880">Kelch repeat</keyword>
<dbReference type="Gene3D" id="2.120.10.80">
    <property type="entry name" value="Kelch-type beta propeller"/>
    <property type="match status" value="1"/>
</dbReference>
<keyword evidence="4" id="KW-1133">Transmembrane helix</keyword>
<dbReference type="InterPro" id="IPR015915">
    <property type="entry name" value="Kelch-typ_b-propeller"/>
</dbReference>
<reference evidence="6 7" key="1">
    <citation type="journal article" date="2011" name="PLoS Genet.">
        <title>Comparative genomic analysis of human fungal pathogens causing paracoccidioidomycosis.</title>
        <authorList>
            <person name="Desjardins C.A."/>
            <person name="Champion M.D."/>
            <person name="Holder J.W."/>
            <person name="Muszewska A."/>
            <person name="Goldberg J."/>
            <person name="Bailao A.M."/>
            <person name="Brigido M.M."/>
            <person name="Ferreira M.E."/>
            <person name="Garcia A.M."/>
            <person name="Grynberg M."/>
            <person name="Gujja S."/>
            <person name="Heiman D.I."/>
            <person name="Henn M.R."/>
            <person name="Kodira C.D."/>
            <person name="Leon-Narvaez H."/>
            <person name="Longo L.V."/>
            <person name="Ma L.J."/>
            <person name="Malavazi I."/>
            <person name="Matsuo A.L."/>
            <person name="Morais F.V."/>
            <person name="Pereira M."/>
            <person name="Rodriguez-Brito S."/>
            <person name="Sakthikumar S."/>
            <person name="Salem-Izacc S.M."/>
            <person name="Sykes S.M."/>
            <person name="Teixeira M.M."/>
            <person name="Vallejo M.C."/>
            <person name="Walter M.E."/>
            <person name="Yandava C."/>
            <person name="Young S."/>
            <person name="Zeng Q."/>
            <person name="Zucker J."/>
            <person name="Felipe M.S."/>
            <person name="Goldman G.H."/>
            <person name="Haas B.J."/>
            <person name="McEwen J.G."/>
            <person name="Nino-Vega G."/>
            <person name="Puccia R."/>
            <person name="San-Blas G."/>
            <person name="Soares C.M."/>
            <person name="Birren B.W."/>
            <person name="Cuomo C.A."/>
        </authorList>
    </citation>
    <scope>NUCLEOTIDE SEQUENCE [LARGE SCALE GENOMIC DNA]</scope>
    <source>
        <strain evidence="7">ATCC MYA-826 / Pb01</strain>
    </source>
</reference>
<dbReference type="PANTHER" id="PTHR46228">
    <property type="entry name" value="KELCH DOMAIN-CONTAINING PROTEIN"/>
    <property type="match status" value="1"/>
</dbReference>